<accession>R7S1Z8</accession>
<dbReference type="KEGG" id="psq:PUNSTDRAFT_139108"/>
<dbReference type="RefSeq" id="XP_007388860.1">
    <property type="nucleotide sequence ID" value="XM_007388798.1"/>
</dbReference>
<dbReference type="Proteomes" id="UP000054196">
    <property type="component" value="Unassembled WGS sequence"/>
</dbReference>
<dbReference type="AlphaFoldDB" id="R7S1Z8"/>
<evidence type="ECO:0000313" key="1">
    <source>
        <dbReference type="EMBL" id="EIN03802.1"/>
    </source>
</evidence>
<dbReference type="HOGENOM" id="CLU_1678813_0_0_1"/>
<name>R7S1Z8_PUNST</name>
<keyword evidence="2" id="KW-1185">Reference proteome</keyword>
<sequence length="157" mass="17885">MDSSQAPVTTLTTAQEYGPAQFDGVPLGHVIVPGGWVVPVSTTPTYAHMPWSGIWKLDEPGLTPEVWEGRIVYMQDEEKGCSVYGQITHLVAVSRKFAVYAVGEKTCQYDNPMKMWYSVPVVTRLVVPLYNTPVWFGQKWWMRWKGLWWGHIDYMSA</sequence>
<evidence type="ECO:0000313" key="2">
    <source>
        <dbReference type="Proteomes" id="UP000054196"/>
    </source>
</evidence>
<reference evidence="2" key="1">
    <citation type="journal article" date="2012" name="Science">
        <title>The Paleozoic origin of enzymatic lignin decomposition reconstructed from 31 fungal genomes.</title>
        <authorList>
            <person name="Floudas D."/>
            <person name="Binder M."/>
            <person name="Riley R."/>
            <person name="Barry K."/>
            <person name="Blanchette R.A."/>
            <person name="Henrissat B."/>
            <person name="Martinez A.T."/>
            <person name="Otillar R."/>
            <person name="Spatafora J.W."/>
            <person name="Yadav J.S."/>
            <person name="Aerts A."/>
            <person name="Benoit I."/>
            <person name="Boyd A."/>
            <person name="Carlson A."/>
            <person name="Copeland A."/>
            <person name="Coutinho P.M."/>
            <person name="de Vries R.P."/>
            <person name="Ferreira P."/>
            <person name="Findley K."/>
            <person name="Foster B."/>
            <person name="Gaskell J."/>
            <person name="Glotzer D."/>
            <person name="Gorecki P."/>
            <person name="Heitman J."/>
            <person name="Hesse C."/>
            <person name="Hori C."/>
            <person name="Igarashi K."/>
            <person name="Jurgens J.A."/>
            <person name="Kallen N."/>
            <person name="Kersten P."/>
            <person name="Kohler A."/>
            <person name="Kuees U."/>
            <person name="Kumar T.K.A."/>
            <person name="Kuo A."/>
            <person name="LaButti K."/>
            <person name="Larrondo L.F."/>
            <person name="Lindquist E."/>
            <person name="Ling A."/>
            <person name="Lombard V."/>
            <person name="Lucas S."/>
            <person name="Lundell T."/>
            <person name="Martin R."/>
            <person name="McLaughlin D.J."/>
            <person name="Morgenstern I."/>
            <person name="Morin E."/>
            <person name="Murat C."/>
            <person name="Nagy L.G."/>
            <person name="Nolan M."/>
            <person name="Ohm R.A."/>
            <person name="Patyshakuliyeva A."/>
            <person name="Rokas A."/>
            <person name="Ruiz-Duenas F.J."/>
            <person name="Sabat G."/>
            <person name="Salamov A."/>
            <person name="Samejima M."/>
            <person name="Schmutz J."/>
            <person name="Slot J.C."/>
            <person name="St John F."/>
            <person name="Stenlid J."/>
            <person name="Sun H."/>
            <person name="Sun S."/>
            <person name="Syed K."/>
            <person name="Tsang A."/>
            <person name="Wiebenga A."/>
            <person name="Young D."/>
            <person name="Pisabarro A."/>
            <person name="Eastwood D.C."/>
            <person name="Martin F."/>
            <person name="Cullen D."/>
            <person name="Grigoriev I.V."/>
            <person name="Hibbett D.S."/>
        </authorList>
    </citation>
    <scope>NUCLEOTIDE SEQUENCE [LARGE SCALE GENOMIC DNA]</scope>
    <source>
        <strain evidence="2">HHB-11173 SS5</strain>
    </source>
</reference>
<organism evidence="1 2">
    <name type="scientific">Punctularia strigosozonata (strain HHB-11173)</name>
    <name type="common">White-rot fungus</name>
    <dbReference type="NCBI Taxonomy" id="741275"/>
    <lineage>
        <taxon>Eukaryota</taxon>
        <taxon>Fungi</taxon>
        <taxon>Dikarya</taxon>
        <taxon>Basidiomycota</taxon>
        <taxon>Agaricomycotina</taxon>
        <taxon>Agaricomycetes</taxon>
        <taxon>Corticiales</taxon>
        <taxon>Punctulariaceae</taxon>
        <taxon>Punctularia</taxon>
    </lineage>
</organism>
<gene>
    <name evidence="1" type="ORF">PUNSTDRAFT_139108</name>
</gene>
<proteinExistence type="predicted"/>
<dbReference type="GeneID" id="18880237"/>
<protein>
    <submittedName>
        <fullName evidence="1">Uncharacterized protein</fullName>
    </submittedName>
</protein>
<dbReference type="EMBL" id="JH687558">
    <property type="protein sequence ID" value="EIN03802.1"/>
    <property type="molecule type" value="Genomic_DNA"/>
</dbReference>